<dbReference type="Proteomes" id="UP000249547">
    <property type="component" value="Unassembled WGS sequence"/>
</dbReference>
<dbReference type="RefSeq" id="WP_111598046.1">
    <property type="nucleotide sequence ID" value="NZ_QLLL01000004.1"/>
</dbReference>
<accession>A0A327QLM9</accession>
<gene>
    <name evidence="1" type="ORF">LX64_02617</name>
</gene>
<evidence type="ECO:0000313" key="2">
    <source>
        <dbReference type="Proteomes" id="UP000249547"/>
    </source>
</evidence>
<keyword evidence="2" id="KW-1185">Reference proteome</keyword>
<name>A0A327QLM9_9BACT</name>
<proteinExistence type="predicted"/>
<evidence type="ECO:0000313" key="1">
    <source>
        <dbReference type="EMBL" id="RAJ05459.1"/>
    </source>
</evidence>
<reference evidence="1 2" key="1">
    <citation type="submission" date="2018-06" db="EMBL/GenBank/DDBJ databases">
        <title>Genomic Encyclopedia of Archaeal and Bacterial Type Strains, Phase II (KMG-II): from individual species to whole genera.</title>
        <authorList>
            <person name="Goeker M."/>
        </authorList>
    </citation>
    <scope>NUCLEOTIDE SEQUENCE [LARGE SCALE GENOMIC DNA]</scope>
    <source>
        <strain evidence="1 2">DSM 23857</strain>
    </source>
</reference>
<dbReference type="AlphaFoldDB" id="A0A327QLM9"/>
<organism evidence="1 2">
    <name type="scientific">Chitinophaga skermanii</name>
    <dbReference type="NCBI Taxonomy" id="331697"/>
    <lineage>
        <taxon>Bacteria</taxon>
        <taxon>Pseudomonadati</taxon>
        <taxon>Bacteroidota</taxon>
        <taxon>Chitinophagia</taxon>
        <taxon>Chitinophagales</taxon>
        <taxon>Chitinophagaceae</taxon>
        <taxon>Chitinophaga</taxon>
    </lineage>
</organism>
<dbReference type="EMBL" id="QLLL01000004">
    <property type="protein sequence ID" value="RAJ05459.1"/>
    <property type="molecule type" value="Genomic_DNA"/>
</dbReference>
<protein>
    <submittedName>
        <fullName evidence="1">Uncharacterized protein</fullName>
    </submittedName>
</protein>
<comment type="caution">
    <text evidence="1">The sequence shown here is derived from an EMBL/GenBank/DDBJ whole genome shotgun (WGS) entry which is preliminary data.</text>
</comment>
<sequence>MQIPYFGEVQLTPDFPRPFFTDKFSTTIQLHGRALQLEMVHHKDVTVEHWLETAHHVFNHVEVWITKAQAYLQAVREEPGNTFKAFFDVLISRHPSTAAYLNPFLDGTAAQLPLYERLLQNLHIQRIIYRANRIDKVECYFAFNNSEATDYVLLEMELNGLVVNTSYKFATHLAQRESKDVISPAKYALRESITHPEITALRKLVQALPHPFTFIFDMKGLTKEWKFDFDFVFLRDDHYRNDFKPLRGNISTPTQFSNMAHHCFDVFYNQIEADVFAWAPDSVDSEAVLYYDTNPSRQGFYAYVVWEEEPIAIGQNLSDIFFLPKTISPGTPSNIHLVKSREIKTWEQVLHRKKFEWMDFKWGYYTDFAFYKNFIDETIIPLTNKKLQYTELSYQDIDDERLALHWQTKEKTYTVQLDKREKYFLQAHSFYTMVNEVLQDSNTAMEFVFFRGEDFGTQYILACVDTKTADTLKYLPSIELFKD</sequence>
<dbReference type="OrthoDB" id="9913148at2"/>